<evidence type="ECO:0000256" key="5">
    <source>
        <dbReference type="ARBA" id="ARBA00022989"/>
    </source>
</evidence>
<feature type="transmembrane region" description="Helical" evidence="7">
    <location>
        <begin position="249"/>
        <end position="266"/>
    </location>
</feature>
<feature type="domain" description="Acyltransferase 3" evidence="8">
    <location>
        <begin position="8"/>
        <end position="291"/>
    </location>
</feature>
<evidence type="ECO:0000256" key="7">
    <source>
        <dbReference type="SAM" id="Phobius"/>
    </source>
</evidence>
<feature type="non-terminal residue" evidence="9">
    <location>
        <position position="292"/>
    </location>
</feature>
<evidence type="ECO:0000256" key="3">
    <source>
        <dbReference type="ARBA" id="ARBA00022475"/>
    </source>
</evidence>
<dbReference type="PANTHER" id="PTHR40074:SF2">
    <property type="entry name" value="O-ACETYLTRANSFERASE WECH"/>
    <property type="match status" value="1"/>
</dbReference>
<gene>
    <name evidence="9" type="ORF">VCHENC02_1807</name>
</gene>
<dbReference type="GO" id="GO:0005886">
    <property type="term" value="C:plasma membrane"/>
    <property type="evidence" value="ECO:0007669"/>
    <property type="project" value="UniProtKB-SubCell"/>
</dbReference>
<evidence type="ECO:0000256" key="4">
    <source>
        <dbReference type="ARBA" id="ARBA00022692"/>
    </source>
</evidence>
<feature type="transmembrane region" description="Helical" evidence="7">
    <location>
        <begin position="134"/>
        <end position="153"/>
    </location>
</feature>
<keyword evidence="5 7" id="KW-1133">Transmembrane helix</keyword>
<keyword evidence="3" id="KW-1003">Cell membrane</keyword>
<protein>
    <submittedName>
        <fullName evidence="9">Acyltransferase family protein</fullName>
    </submittedName>
</protein>
<feature type="transmembrane region" description="Helical" evidence="7">
    <location>
        <begin position="12"/>
        <end position="35"/>
    </location>
</feature>
<evidence type="ECO:0000259" key="8">
    <source>
        <dbReference type="Pfam" id="PF01757"/>
    </source>
</evidence>
<sequence length="292" mass="33296">MATTKKIASLEFARIIAMFAIVGLHCQMALTYWQWDEVPWVGYMLNQLARFAVPLFFLISGYLIQPKLSANPVETLKNYAKPLLKIWLVWSAICLLMPFRWQVVAEAGYLAERQGYWGYLMSNPINSLLEGGLVHLWFIPALVIAVAIIALLVRVGMAQLLLPTAILLYVYGVLAGSYITLSELPAPFFTRNGPFFSTLLVVLGYLARQHQWQWSRNNTIRLILVGMALHFAEAYYLMNDEIAFNSHDFLFGTVIWSLGVFMWLLAHPNFGNMPWVFKWSPSILGIYVSHLL</sequence>
<keyword evidence="4 7" id="KW-0812">Transmembrane</keyword>
<comment type="subcellular location">
    <subcellularLocation>
        <location evidence="1">Cell membrane</location>
        <topology evidence="1">Multi-pass membrane protein</topology>
    </subcellularLocation>
</comment>
<dbReference type="InterPro" id="IPR002656">
    <property type="entry name" value="Acyl_transf_3_dom"/>
</dbReference>
<dbReference type="PANTHER" id="PTHR40074">
    <property type="entry name" value="O-ACETYLTRANSFERASE WECH"/>
    <property type="match status" value="1"/>
</dbReference>
<comment type="caution">
    <text evidence="9">The sequence shown here is derived from an EMBL/GenBank/DDBJ whole genome shotgun (WGS) entry which is preliminary data.</text>
</comment>
<evidence type="ECO:0000256" key="1">
    <source>
        <dbReference type="ARBA" id="ARBA00004651"/>
    </source>
</evidence>
<dbReference type="Pfam" id="PF01757">
    <property type="entry name" value="Acyl_transf_3"/>
    <property type="match status" value="1"/>
</dbReference>
<dbReference type="EMBL" id="AJSR01000644">
    <property type="protein sequence ID" value="EKM32654.1"/>
    <property type="molecule type" value="Genomic_DNA"/>
</dbReference>
<dbReference type="Proteomes" id="UP000008367">
    <property type="component" value="Unassembled WGS sequence"/>
</dbReference>
<feature type="transmembrane region" description="Helical" evidence="7">
    <location>
        <begin position="188"/>
        <end position="207"/>
    </location>
</feature>
<accession>A0A454D217</accession>
<feature type="transmembrane region" description="Helical" evidence="7">
    <location>
        <begin position="84"/>
        <end position="101"/>
    </location>
</feature>
<feature type="transmembrane region" description="Helical" evidence="7">
    <location>
        <begin position="219"/>
        <end position="237"/>
    </location>
</feature>
<proteinExistence type="inferred from homology"/>
<keyword evidence="9" id="KW-0012">Acyltransferase</keyword>
<evidence type="ECO:0000313" key="10">
    <source>
        <dbReference type="Proteomes" id="UP000008367"/>
    </source>
</evidence>
<keyword evidence="6 7" id="KW-0472">Membrane</keyword>
<organism evidence="9 10">
    <name type="scientific">Vibrio harveyi</name>
    <name type="common">Beneckea harveyi</name>
    <dbReference type="NCBI Taxonomy" id="669"/>
    <lineage>
        <taxon>Bacteria</taxon>
        <taxon>Pseudomonadati</taxon>
        <taxon>Pseudomonadota</taxon>
        <taxon>Gammaproteobacteria</taxon>
        <taxon>Vibrionales</taxon>
        <taxon>Vibrionaceae</taxon>
        <taxon>Vibrio</taxon>
    </lineage>
</organism>
<dbReference type="AlphaFoldDB" id="A0A454D217"/>
<dbReference type="STRING" id="669.AL538_18885"/>
<feature type="transmembrane region" description="Helical" evidence="7">
    <location>
        <begin position="160"/>
        <end position="182"/>
    </location>
</feature>
<keyword evidence="9" id="KW-0808">Transferase</keyword>
<dbReference type="GO" id="GO:0009246">
    <property type="term" value="P:enterobacterial common antigen biosynthetic process"/>
    <property type="evidence" value="ECO:0007669"/>
    <property type="project" value="TreeGrafter"/>
</dbReference>
<evidence type="ECO:0000256" key="6">
    <source>
        <dbReference type="ARBA" id="ARBA00023136"/>
    </source>
</evidence>
<name>A0A454D217_VIBHA</name>
<reference evidence="9 10" key="1">
    <citation type="submission" date="2012-10" db="EMBL/GenBank/DDBJ databases">
        <title>Genome sequence of Vibrio Cholerae HENC-02.</title>
        <authorList>
            <person name="Eppinger M."/>
            <person name="Hasan N.A."/>
            <person name="Sengamalay N."/>
            <person name="Hine E."/>
            <person name="Su Q."/>
            <person name="Daugherty S.C."/>
            <person name="Young S."/>
            <person name="Sadzewicz L."/>
            <person name="Tallon L."/>
            <person name="Cebula T.A."/>
            <person name="Ravel J."/>
            <person name="Colwell R.R."/>
        </authorList>
    </citation>
    <scope>NUCLEOTIDE SEQUENCE [LARGE SCALE GENOMIC DNA]</scope>
    <source>
        <strain evidence="9 10">HENC-02</strain>
    </source>
</reference>
<comment type="similarity">
    <text evidence="2">Belongs to the acyltransferase 3 family.</text>
</comment>
<dbReference type="GO" id="GO:0016413">
    <property type="term" value="F:O-acetyltransferase activity"/>
    <property type="evidence" value="ECO:0007669"/>
    <property type="project" value="TreeGrafter"/>
</dbReference>
<feature type="transmembrane region" description="Helical" evidence="7">
    <location>
        <begin position="47"/>
        <end position="64"/>
    </location>
</feature>
<evidence type="ECO:0000256" key="2">
    <source>
        <dbReference type="ARBA" id="ARBA00007400"/>
    </source>
</evidence>
<evidence type="ECO:0000313" key="9">
    <source>
        <dbReference type="EMBL" id="EKM32654.1"/>
    </source>
</evidence>